<dbReference type="PANTHER" id="PTHR23325:SF1">
    <property type="entry name" value="SERUM RESPONSE FACTOR-BINDING PROTEIN 1"/>
    <property type="match status" value="1"/>
</dbReference>
<feature type="compositionally biased region" description="Polar residues" evidence="2">
    <location>
        <begin position="359"/>
        <end position="372"/>
    </location>
</feature>
<sequence length="573" mass="60854">MAPKRARDTEHASKQASTATSSSCTSADPHGKRRKGAEDAPAETDPAAQEASVKAYMFHAVKLLHKALKKSRTFETQKLARKLKQTKEPKEGEPAPDAAVVADLEAQLATLKNLPIDPIPPYILSTRLPKLPYLRTVAFLPIIISSLPTFPAPSKAELDPTTTDGDRTRSRVANKAVKEAWDEVSRAVAKRMGEEVEERKEKEKPVQVKAVAAKPVVAAVPESKVDGAEVAEGEPKPEKRLSKRAERAAKGAAKALLPKPSIKMDPSRLAALAAASDSEGEESEDEGPLSGSEFGDDDDEVARELARLGGSGSEGEWSGSEEGAQSDADDSGDEGFASDSSFPTTKAAAKPEKARKMKQASSNKPITSSSFLPTLAGGYISYSDSDGEDAKWVKDAEKGDKKERKNRRGQRARQAIWEKKYGSGANHVVKTTGGVAAAPKGKAAKKSKKKEEVVEAAPFDPRNAPGGSTNVNAQPLGVRKIVRPTIIYQSKAPIVPVAVAKIAEFTAAKPSDPSPARGGPGGRPARGGPPLPPRPAPSRVEEGMHPSWEAKRRAQEALANLAAAPKGKKITFD</sequence>
<dbReference type="EMBL" id="LN868512">
    <property type="protein sequence ID" value="CRX79254.1"/>
    <property type="molecule type" value="Genomic_DNA"/>
</dbReference>
<dbReference type="GO" id="GO:0005634">
    <property type="term" value="C:nucleus"/>
    <property type="evidence" value="ECO:0007669"/>
    <property type="project" value="TreeGrafter"/>
</dbReference>
<protein>
    <recommendedName>
        <fullName evidence="3">Bud22 domain-containing protein</fullName>
    </recommendedName>
</protein>
<feature type="region of interest" description="Disordered" evidence="2">
    <location>
        <begin position="1"/>
        <end position="49"/>
    </location>
</feature>
<feature type="region of interest" description="Disordered" evidence="2">
    <location>
        <begin position="221"/>
        <end position="415"/>
    </location>
</feature>
<feature type="compositionally biased region" description="Low complexity" evidence="2">
    <location>
        <begin position="250"/>
        <end position="260"/>
    </location>
</feature>
<proteinExistence type="predicted"/>
<feature type="compositionally biased region" description="Pro residues" evidence="2">
    <location>
        <begin position="527"/>
        <end position="536"/>
    </location>
</feature>
<name>A0A0H5GA89_9BASI</name>
<dbReference type="Pfam" id="PF09073">
    <property type="entry name" value="BUD22"/>
    <property type="match status" value="1"/>
</dbReference>
<reference evidence="4" key="1">
    <citation type="submission" date="2015-06" db="EMBL/GenBank/DDBJ databases">
        <title>Genetic Architecture Underlying Mating-Type Determination in the Yeast Leucosporidium scottii and the Evolution of Mating Systems in Basidiomycetes.</title>
        <authorList>
            <person name="Maia T.M."/>
            <person name="Lopes S."/>
            <person name="Almeida J.M.G.C.F."/>
            <person name="Rosa L.H."/>
            <person name="Sampaio J.P."/>
            <person name="Goncalves P."/>
            <person name="Coelho M.A."/>
        </authorList>
    </citation>
    <scope>NUCLEOTIDE SEQUENCE</scope>
</reference>
<feature type="compositionally biased region" description="Low complexity" evidence="2">
    <location>
        <begin position="314"/>
        <end position="323"/>
    </location>
</feature>
<feature type="compositionally biased region" description="Low complexity" evidence="2">
    <location>
        <begin position="14"/>
        <end position="27"/>
    </location>
</feature>
<feature type="compositionally biased region" description="Basic and acidic residues" evidence="2">
    <location>
        <begin position="1"/>
        <end position="13"/>
    </location>
</feature>
<keyword evidence="1" id="KW-0175">Coiled coil</keyword>
<evidence type="ECO:0000256" key="1">
    <source>
        <dbReference type="ARBA" id="ARBA00023054"/>
    </source>
</evidence>
<organism evidence="4">
    <name type="scientific">Leucosporidium scottii</name>
    <dbReference type="NCBI Taxonomy" id="5278"/>
    <lineage>
        <taxon>Eukaryota</taxon>
        <taxon>Fungi</taxon>
        <taxon>Dikarya</taxon>
        <taxon>Basidiomycota</taxon>
        <taxon>Pucciniomycotina</taxon>
        <taxon>Microbotryomycetes</taxon>
        <taxon>Leucosporidiales</taxon>
        <taxon>Leucosporidium</taxon>
    </lineage>
</organism>
<dbReference type="InterPro" id="IPR015158">
    <property type="entry name" value="Bud22_dom"/>
</dbReference>
<feature type="region of interest" description="Disordered" evidence="2">
    <location>
        <begin position="506"/>
        <end position="547"/>
    </location>
</feature>
<evidence type="ECO:0000313" key="4">
    <source>
        <dbReference type="EMBL" id="CRX79254.1"/>
    </source>
</evidence>
<evidence type="ECO:0000256" key="2">
    <source>
        <dbReference type="SAM" id="MobiDB-lite"/>
    </source>
</evidence>
<dbReference type="GO" id="GO:0030490">
    <property type="term" value="P:maturation of SSU-rRNA"/>
    <property type="evidence" value="ECO:0007669"/>
    <property type="project" value="TreeGrafter"/>
</dbReference>
<evidence type="ECO:0000259" key="3">
    <source>
        <dbReference type="Pfam" id="PF09073"/>
    </source>
</evidence>
<feature type="compositionally biased region" description="Acidic residues" evidence="2">
    <location>
        <begin position="278"/>
        <end position="287"/>
    </location>
</feature>
<feature type="compositionally biased region" description="Basic and acidic residues" evidence="2">
    <location>
        <begin position="223"/>
        <end position="249"/>
    </location>
</feature>
<dbReference type="InterPro" id="IPR037393">
    <property type="entry name" value="Bud22/SRFB1"/>
</dbReference>
<dbReference type="PANTHER" id="PTHR23325">
    <property type="entry name" value="SERUM RESPONSE FACTOR-BINDING"/>
    <property type="match status" value="1"/>
</dbReference>
<feature type="compositionally biased region" description="Basic and acidic residues" evidence="2">
    <location>
        <begin position="388"/>
        <end position="403"/>
    </location>
</feature>
<feature type="domain" description="Bud22" evidence="3">
    <location>
        <begin position="59"/>
        <end position="573"/>
    </location>
</feature>
<feature type="compositionally biased region" description="Low complexity" evidence="2">
    <location>
        <begin position="267"/>
        <end position="277"/>
    </location>
</feature>
<dbReference type="AlphaFoldDB" id="A0A0H5GA89"/>
<accession>A0A0H5GA89</accession>
<feature type="region of interest" description="Disordered" evidence="2">
    <location>
        <begin position="432"/>
        <end position="473"/>
    </location>
</feature>
<dbReference type="GO" id="GO:0030686">
    <property type="term" value="C:90S preribosome"/>
    <property type="evidence" value="ECO:0007669"/>
    <property type="project" value="TreeGrafter"/>
</dbReference>